<accession>A0A849ADF7</accession>
<dbReference type="InterPro" id="IPR011009">
    <property type="entry name" value="Kinase-like_dom_sf"/>
</dbReference>
<keyword evidence="2" id="KW-1185">Reference proteome</keyword>
<dbReference type="SUPFAM" id="SSF56112">
    <property type="entry name" value="Protein kinase-like (PK-like)"/>
    <property type="match status" value="1"/>
</dbReference>
<dbReference type="GO" id="GO:0019748">
    <property type="term" value="P:secondary metabolic process"/>
    <property type="evidence" value="ECO:0007669"/>
    <property type="project" value="InterPro"/>
</dbReference>
<protein>
    <submittedName>
        <fullName evidence="1">Kinase</fullName>
    </submittedName>
</protein>
<dbReference type="InterPro" id="IPR006748">
    <property type="entry name" value="NH2Glyco/OHUrea_AB-resist_kin"/>
</dbReference>
<organism evidence="1 2">
    <name type="scientific">Nakamurella aerolata</name>
    <dbReference type="NCBI Taxonomy" id="1656892"/>
    <lineage>
        <taxon>Bacteria</taxon>
        <taxon>Bacillati</taxon>
        <taxon>Actinomycetota</taxon>
        <taxon>Actinomycetes</taxon>
        <taxon>Nakamurellales</taxon>
        <taxon>Nakamurellaceae</taxon>
        <taxon>Nakamurella</taxon>
    </lineage>
</organism>
<sequence>MSASADVAALIPDGYRRKLADRRSEGYQDGPTWLRQLPTALAEVIANWRLQVTGPSRYGHGGIAVPVQASNGPAVLKVIWPHPEAITERLALKRWDGVGAVRLLAADPARWALLLEPADAERDLQREPIEAACHAIGELLRILAVPAMPQLPTASDTLRELPGQLAPLTSIPRRFIEQGQSLCRELLAESGIDATVTHTDLHYENVLASLRPEHAGRTHWLAIDPQARNAEPGYSVAPALWNRWDEAAGSGNLRDELRRRIGWVCEAAGIDEDRARAWTIIRELQNALWATEDADEQALTNAVTIVKAMQD</sequence>
<proteinExistence type="predicted"/>
<comment type="caution">
    <text evidence="1">The sequence shown here is derived from an EMBL/GenBank/DDBJ whole genome shotgun (WGS) entry which is preliminary data.</text>
</comment>
<keyword evidence="1" id="KW-0418">Kinase</keyword>
<gene>
    <name evidence="1" type="ORF">HKD39_16325</name>
</gene>
<evidence type="ECO:0000313" key="2">
    <source>
        <dbReference type="Proteomes" id="UP000562984"/>
    </source>
</evidence>
<name>A0A849ADF7_9ACTN</name>
<dbReference type="RefSeq" id="WP_171200939.1">
    <property type="nucleotide sequence ID" value="NZ_JABEND010000011.1"/>
</dbReference>
<keyword evidence="1" id="KW-0808">Transferase</keyword>
<dbReference type="Proteomes" id="UP000562984">
    <property type="component" value="Unassembled WGS sequence"/>
</dbReference>
<dbReference type="EMBL" id="JABEND010000011">
    <property type="protein sequence ID" value="NNG37241.1"/>
    <property type="molecule type" value="Genomic_DNA"/>
</dbReference>
<reference evidence="1 2" key="1">
    <citation type="submission" date="2020-05" db="EMBL/GenBank/DDBJ databases">
        <title>Nakamurella sp. DB0629 isolated from air conditioner.</title>
        <authorList>
            <person name="Kim D.H."/>
            <person name="Kim D.-U."/>
        </authorList>
    </citation>
    <scope>NUCLEOTIDE SEQUENCE [LARGE SCALE GENOMIC DNA]</scope>
    <source>
        <strain evidence="1 2">DB0629</strain>
    </source>
</reference>
<dbReference type="AlphaFoldDB" id="A0A849ADF7"/>
<dbReference type="GO" id="GO:0016773">
    <property type="term" value="F:phosphotransferase activity, alcohol group as acceptor"/>
    <property type="evidence" value="ECO:0007669"/>
    <property type="project" value="InterPro"/>
</dbReference>
<dbReference type="Pfam" id="PF04655">
    <property type="entry name" value="APH_6_hur"/>
    <property type="match status" value="1"/>
</dbReference>
<dbReference type="GO" id="GO:0016301">
    <property type="term" value="F:kinase activity"/>
    <property type="evidence" value="ECO:0007669"/>
    <property type="project" value="UniProtKB-KW"/>
</dbReference>
<evidence type="ECO:0000313" key="1">
    <source>
        <dbReference type="EMBL" id="NNG37241.1"/>
    </source>
</evidence>